<accession>A0A8S1SG72</accession>
<proteinExistence type="predicted"/>
<dbReference type="OMA" id="ALRNNEW"/>
<evidence type="ECO:0000256" key="1">
    <source>
        <dbReference type="ARBA" id="ARBA00022441"/>
    </source>
</evidence>
<comment type="caution">
    <text evidence="4">The sequence shown here is derived from an EMBL/GenBank/DDBJ whole genome shotgun (WGS) entry which is preliminary data.</text>
</comment>
<evidence type="ECO:0000313" key="5">
    <source>
        <dbReference type="Proteomes" id="UP000683925"/>
    </source>
</evidence>
<organism evidence="4 5">
    <name type="scientific">Paramecium octaurelia</name>
    <dbReference type="NCBI Taxonomy" id="43137"/>
    <lineage>
        <taxon>Eukaryota</taxon>
        <taxon>Sar</taxon>
        <taxon>Alveolata</taxon>
        <taxon>Ciliophora</taxon>
        <taxon>Intramacronucleata</taxon>
        <taxon>Oligohymenophorea</taxon>
        <taxon>Peniculida</taxon>
        <taxon>Parameciidae</taxon>
        <taxon>Paramecium</taxon>
    </lineage>
</organism>
<dbReference type="OrthoDB" id="285436at2759"/>
<keyword evidence="5" id="KW-1185">Reference proteome</keyword>
<dbReference type="InterPro" id="IPR056737">
    <property type="entry name" value="Beta-prop_ATRN-MKLN-like"/>
</dbReference>
<keyword evidence="2" id="KW-0677">Repeat</keyword>
<dbReference type="PANTHER" id="PTHR46093:SF18">
    <property type="entry name" value="FIBRONECTIN TYPE-III DOMAIN-CONTAINING PROTEIN"/>
    <property type="match status" value="1"/>
</dbReference>
<evidence type="ECO:0000259" key="3">
    <source>
        <dbReference type="Pfam" id="PF24981"/>
    </source>
</evidence>
<keyword evidence="1" id="KW-0880">Kelch repeat</keyword>
<dbReference type="Proteomes" id="UP000683925">
    <property type="component" value="Unassembled WGS sequence"/>
</dbReference>
<evidence type="ECO:0000313" key="4">
    <source>
        <dbReference type="EMBL" id="CAD8138299.1"/>
    </source>
</evidence>
<sequence>MINIRNKRLDQSQLTCGRQSVNSSIATQGKDYQQLEKSFYQISQGQKVKQHTLPALQEKKGLFEQIFVAVHEKLNDDFKNTIFRQTQYKTLIKNSNKTLKLKTNNNKIKFKRQQSVIETNINQNCLIKGNWIVCEQNWFPQFREFGQMVTHQGSIFLSGGFGNSVNNDFCQFETTSNKWTSLQNVTPRYGHTMTSISTDLYVIGGEQINNYGPLRSKCFVNEIQKFDGERWQTIKYTGIFQMRKYHAATNYKDSIFIIGGEGFKNKVLNDTMIFDTAHSRFHEVPNPKNVFAKGIMHTAIVEVQETIYLYGGVNQNDEVYDQLYTYDAIQNWKPKETIGSKPPKLMMHTMAYYDPFILLYGGKIDDMQQTTFSNQIYALRNNEWFIIQQEGVIPQPRAGHSSCIDGNKLLIFGGFNYDGYLSCQMQIMEFKRVYQINRIVSLPALKSEPAETSQGLRKTFLLKTRFSLLK</sequence>
<dbReference type="AlphaFoldDB" id="A0A8S1SG72"/>
<dbReference type="PANTHER" id="PTHR46093">
    <property type="entry name" value="ACYL-COA-BINDING DOMAIN-CONTAINING PROTEIN 5"/>
    <property type="match status" value="1"/>
</dbReference>
<dbReference type="Pfam" id="PF24981">
    <property type="entry name" value="Beta-prop_ATRN-LZTR1"/>
    <property type="match status" value="1"/>
</dbReference>
<evidence type="ECO:0000256" key="2">
    <source>
        <dbReference type="ARBA" id="ARBA00022737"/>
    </source>
</evidence>
<reference evidence="4" key="1">
    <citation type="submission" date="2021-01" db="EMBL/GenBank/DDBJ databases">
        <authorList>
            <consortium name="Genoscope - CEA"/>
            <person name="William W."/>
        </authorList>
    </citation>
    <scope>NUCLEOTIDE SEQUENCE</scope>
</reference>
<feature type="domain" description="Attractin/MKLN-like beta-propeller" evidence="3">
    <location>
        <begin position="255"/>
        <end position="418"/>
    </location>
</feature>
<dbReference type="EMBL" id="CAJJDP010000008">
    <property type="protein sequence ID" value="CAD8138299.1"/>
    <property type="molecule type" value="Genomic_DNA"/>
</dbReference>
<name>A0A8S1SG72_PAROT</name>
<protein>
    <recommendedName>
        <fullName evidence="3">Attractin/MKLN-like beta-propeller domain-containing protein</fullName>
    </recommendedName>
</protein>
<gene>
    <name evidence="4" type="ORF">POCTA_138.1.T0090308</name>
</gene>